<reference evidence="1 2" key="1">
    <citation type="journal article" date="2011" name="Mol. Biol. Evol.">
        <title>Comparative genomic analysis of fruiting body formation in Myxococcales.</title>
        <authorList>
            <person name="Huntley S."/>
            <person name="Hamann N."/>
            <person name="Wegener-Feldbrugge S."/>
            <person name="Treuner-Lange A."/>
            <person name="Kube M."/>
            <person name="Reinhardt R."/>
            <person name="Klages S."/>
            <person name="Muller R."/>
            <person name="Ronning C.M."/>
            <person name="Nierman W.C."/>
            <person name="Sogaard-Andersen L."/>
        </authorList>
    </citation>
    <scope>NUCLEOTIDE SEQUENCE [LARGE SCALE GENOMIC DNA]</scope>
    <source>
        <strain evidence="1 2">DW4/3-1</strain>
    </source>
</reference>
<dbReference type="Gene3D" id="3.40.1760.10">
    <property type="entry name" value="YfbM-like super family"/>
    <property type="match status" value="1"/>
</dbReference>
<evidence type="ECO:0000313" key="2">
    <source>
        <dbReference type="Proteomes" id="UP000001351"/>
    </source>
</evidence>
<dbReference type="eggNOG" id="ENOG50319SV">
    <property type="taxonomic scope" value="Bacteria"/>
</dbReference>
<sequence length="235" mass="26346">MLFLWRQTEGAGVLGGPGRGTRHPGSHERGYIGHPMGLDYSYQALPDPCGPLARAIREPVFGGAFSAVSGRLEADEWLAWGGVWAECAQAWRELCVKHPGLEQRRFSLDRRWDKLHYLVSEARRHGRFDADDWGTHAILGAGLLADHLTGGQGVHLRYSPPDVVQGIAEHLCPMTEEELRRAWDPPRMQECAVYKFRVDNAGEEEWGRVAEAFRGLQAFYRQAASLREGVLVKCD</sequence>
<dbReference type="KEGG" id="sur:STAUR_0369"/>
<dbReference type="EMBL" id="CP002271">
    <property type="protein sequence ID" value="ADO68178.1"/>
    <property type="molecule type" value="Genomic_DNA"/>
</dbReference>
<dbReference type="SUPFAM" id="SSF111069">
    <property type="entry name" value="Hypothetical protein yfbM"/>
    <property type="match status" value="1"/>
</dbReference>
<dbReference type="InterPro" id="IPR015068">
    <property type="entry name" value="DUF1877"/>
</dbReference>
<protein>
    <recommendedName>
        <fullName evidence="3">DUF1877 family protein</fullName>
    </recommendedName>
</protein>
<dbReference type="Proteomes" id="UP000001351">
    <property type="component" value="Chromosome"/>
</dbReference>
<gene>
    <name evidence="1" type="ordered locus">STAUR_0369</name>
</gene>
<name>E3FQ68_STIAD</name>
<dbReference type="HOGENOM" id="CLU_1179627_0_0_7"/>
<dbReference type="Pfam" id="PF08974">
    <property type="entry name" value="DUF1877"/>
    <property type="match status" value="1"/>
</dbReference>
<evidence type="ECO:0008006" key="3">
    <source>
        <dbReference type="Google" id="ProtNLM"/>
    </source>
</evidence>
<dbReference type="InterPro" id="IPR035944">
    <property type="entry name" value="YfbM-like_sf"/>
</dbReference>
<evidence type="ECO:0000313" key="1">
    <source>
        <dbReference type="EMBL" id="ADO68178.1"/>
    </source>
</evidence>
<proteinExistence type="predicted"/>
<organism evidence="1 2">
    <name type="scientific">Stigmatella aurantiaca (strain DW4/3-1)</name>
    <dbReference type="NCBI Taxonomy" id="378806"/>
    <lineage>
        <taxon>Bacteria</taxon>
        <taxon>Pseudomonadati</taxon>
        <taxon>Myxococcota</taxon>
        <taxon>Myxococcia</taxon>
        <taxon>Myxococcales</taxon>
        <taxon>Cystobacterineae</taxon>
        <taxon>Archangiaceae</taxon>
        <taxon>Stigmatella</taxon>
    </lineage>
</organism>
<keyword evidence="2" id="KW-1185">Reference proteome</keyword>
<accession>E3FQ68</accession>
<dbReference type="AlphaFoldDB" id="E3FQ68"/>